<proteinExistence type="predicted"/>
<sequence length="213" mass="24064">MGNTPYGHAKSVARTIIEDTLVVGKVLELVIQDSPRCGLYLNVDKAEVFLPKEDLRRRLASIFLPNIGWPLHDVKLLVAKINDPQCVLLLLRACTSISKLYFAMPRCPACAFKSAQRSFDVALRCTLERWYLNDRTIIEDTLVVGKVLELVIQDSPRCGLYLNVDKAEVFLPKEDLRRRLASIFLPNIGWPLHDVKLLGDLASVDLISVVRLR</sequence>
<dbReference type="EMBL" id="BKCJ010003390">
    <property type="protein sequence ID" value="GEU54793.1"/>
    <property type="molecule type" value="Genomic_DNA"/>
</dbReference>
<comment type="caution">
    <text evidence="1">The sequence shown here is derived from an EMBL/GenBank/DDBJ whole genome shotgun (WGS) entry which is preliminary data.</text>
</comment>
<organism evidence="1">
    <name type="scientific">Tanacetum cinerariifolium</name>
    <name type="common">Dalmatian daisy</name>
    <name type="synonym">Chrysanthemum cinerariifolium</name>
    <dbReference type="NCBI Taxonomy" id="118510"/>
    <lineage>
        <taxon>Eukaryota</taxon>
        <taxon>Viridiplantae</taxon>
        <taxon>Streptophyta</taxon>
        <taxon>Embryophyta</taxon>
        <taxon>Tracheophyta</taxon>
        <taxon>Spermatophyta</taxon>
        <taxon>Magnoliopsida</taxon>
        <taxon>eudicotyledons</taxon>
        <taxon>Gunneridae</taxon>
        <taxon>Pentapetalae</taxon>
        <taxon>asterids</taxon>
        <taxon>campanulids</taxon>
        <taxon>Asterales</taxon>
        <taxon>Asteraceae</taxon>
        <taxon>Asteroideae</taxon>
        <taxon>Anthemideae</taxon>
        <taxon>Anthemidinae</taxon>
        <taxon>Tanacetum</taxon>
    </lineage>
</organism>
<reference evidence="1" key="1">
    <citation type="journal article" date="2019" name="Sci. Rep.">
        <title>Draft genome of Tanacetum cinerariifolium, the natural source of mosquito coil.</title>
        <authorList>
            <person name="Yamashiro T."/>
            <person name="Shiraishi A."/>
            <person name="Satake H."/>
            <person name="Nakayama K."/>
        </authorList>
    </citation>
    <scope>NUCLEOTIDE SEQUENCE</scope>
</reference>
<name>A0A6L2KYN8_TANCI</name>
<protein>
    <submittedName>
        <fullName evidence="1">Uncharacterized protein</fullName>
    </submittedName>
</protein>
<evidence type="ECO:0000313" key="1">
    <source>
        <dbReference type="EMBL" id="GEU54793.1"/>
    </source>
</evidence>
<dbReference type="AlphaFoldDB" id="A0A6L2KYN8"/>
<gene>
    <name evidence="1" type="ORF">Tci_026771</name>
</gene>
<accession>A0A6L2KYN8</accession>